<dbReference type="Gene3D" id="2.60.120.620">
    <property type="entry name" value="q2cbj1_9rhob like domain"/>
    <property type="match status" value="1"/>
</dbReference>
<dbReference type="Pfam" id="PF05721">
    <property type="entry name" value="PhyH"/>
    <property type="match status" value="1"/>
</dbReference>
<dbReference type="GO" id="GO:0051213">
    <property type="term" value="F:dioxygenase activity"/>
    <property type="evidence" value="ECO:0007669"/>
    <property type="project" value="UniProtKB-KW"/>
</dbReference>
<evidence type="ECO:0000313" key="1">
    <source>
        <dbReference type="EMBL" id="KAK7238348.1"/>
    </source>
</evidence>
<dbReference type="SUPFAM" id="SSF51197">
    <property type="entry name" value="Clavaminate synthase-like"/>
    <property type="match status" value="1"/>
</dbReference>
<organism evidence="1 2">
    <name type="scientific">Aureococcus anophagefferens</name>
    <name type="common">Harmful bloom alga</name>
    <dbReference type="NCBI Taxonomy" id="44056"/>
    <lineage>
        <taxon>Eukaryota</taxon>
        <taxon>Sar</taxon>
        <taxon>Stramenopiles</taxon>
        <taxon>Ochrophyta</taxon>
        <taxon>Pelagophyceae</taxon>
        <taxon>Pelagomonadales</taxon>
        <taxon>Pelagomonadaceae</taxon>
        <taxon>Aureococcus</taxon>
    </lineage>
</organism>
<comment type="caution">
    <text evidence="1">The sequence shown here is derived from an EMBL/GenBank/DDBJ whole genome shotgun (WGS) entry which is preliminary data.</text>
</comment>
<accession>A0ABR1FTF1</accession>
<proteinExistence type="predicted"/>
<dbReference type="InterPro" id="IPR036770">
    <property type="entry name" value="Ankyrin_rpt-contain_sf"/>
</dbReference>
<sequence length="271" mass="28137">MAPMAVVGAQGAEYVESDEMLLRVCSGKSLSLAKVVEAAACDAASGTYTDDQGRLALHHACAHDQVTVEILAATPGDRFAKDISGDAPVDLLCRNPAATAAAHASCLAGRDDRVAADYGSLLHYWALCACATPHLLAAAAARSPADRDARGLTPLHCLCSNRHGPTAVWPGTHGADFHALSDADRLARLRDGRQLAICPLKPGEGILFDARLFHRGGRNATAADRRSLLSVSLQAGGGDAASPAAHAGTTDSIFAAYRDKYRLGDFAAAEA</sequence>
<dbReference type="InterPro" id="IPR008775">
    <property type="entry name" value="Phytyl_CoA_dOase-like"/>
</dbReference>
<keyword evidence="1" id="KW-0223">Dioxygenase</keyword>
<keyword evidence="1" id="KW-0560">Oxidoreductase</keyword>
<gene>
    <name evidence="1" type="ORF">SO694_00023164</name>
</gene>
<dbReference type="EMBL" id="JBBJCI010000230">
    <property type="protein sequence ID" value="KAK7238348.1"/>
    <property type="molecule type" value="Genomic_DNA"/>
</dbReference>
<dbReference type="Proteomes" id="UP001363151">
    <property type="component" value="Unassembled WGS sequence"/>
</dbReference>
<evidence type="ECO:0000313" key="2">
    <source>
        <dbReference type="Proteomes" id="UP001363151"/>
    </source>
</evidence>
<reference evidence="1 2" key="1">
    <citation type="submission" date="2024-03" db="EMBL/GenBank/DDBJ databases">
        <title>Aureococcus anophagefferens CCMP1851 and Kratosvirus quantuckense: Draft genome of a second virus-susceptible host strain in the model system.</title>
        <authorList>
            <person name="Chase E."/>
            <person name="Truchon A.R."/>
            <person name="Schepens W."/>
            <person name="Wilhelm S.W."/>
        </authorList>
    </citation>
    <scope>NUCLEOTIDE SEQUENCE [LARGE SCALE GENOMIC DNA]</scope>
    <source>
        <strain evidence="1 2">CCMP1851</strain>
    </source>
</reference>
<dbReference type="SUPFAM" id="SSF48403">
    <property type="entry name" value="Ankyrin repeat"/>
    <property type="match status" value="1"/>
</dbReference>
<name>A0ABR1FTF1_AURAN</name>
<keyword evidence="2" id="KW-1185">Reference proteome</keyword>
<protein>
    <submittedName>
        <fullName evidence="1">Phytanoyl-CoA dioxygenase</fullName>
    </submittedName>
</protein>